<dbReference type="SMART" id="SM01383">
    <property type="entry name" value="Ribosomal_L2"/>
    <property type="match status" value="1"/>
</dbReference>
<sequence length="249" mass="27324">MKHLKRILKKQSGRNSSGKVTVRHQGGRVKRYFRLVDFKRDKVDVWGKVMTIEKDPNRKASIALVYFADGEKRYILAPLGLTVGAKVITSTDAPLEIGNALPLNKIPVGTQIHNIEIVPGKGGQIIRSAGSFAVVFGVEKDHILVKMSSGETRRFNARSLATIGQIGNPEAKKTRIGKAGTMRRMGVRPTVRGVAMHPNAHPHGGGEGRSSVGLKYPKTPWGKPAVGKTRNKKRYSNRIIVSHRKGSKK</sequence>
<dbReference type="PANTHER" id="PTHR13691">
    <property type="entry name" value="RIBOSOMAL PROTEIN L2"/>
    <property type="match status" value="1"/>
</dbReference>
<evidence type="ECO:0000313" key="9">
    <source>
        <dbReference type="EMBL" id="OGM77060.1"/>
    </source>
</evidence>
<accession>A0A1F8CL68</accession>
<comment type="similarity">
    <text evidence="1">Belongs to the universal ribosomal protein uL2 family.</text>
</comment>
<evidence type="ECO:0000259" key="7">
    <source>
        <dbReference type="SMART" id="SM01382"/>
    </source>
</evidence>
<dbReference type="InterPro" id="IPR014726">
    <property type="entry name" value="Ribosomal_uL2_dom3"/>
</dbReference>
<dbReference type="GO" id="GO:0003723">
    <property type="term" value="F:RNA binding"/>
    <property type="evidence" value="ECO:0007669"/>
    <property type="project" value="InterPro"/>
</dbReference>
<dbReference type="InterPro" id="IPR014722">
    <property type="entry name" value="Rib_uL2_dom2"/>
</dbReference>
<dbReference type="NCBIfam" id="TIGR01171">
    <property type="entry name" value="rplB_bact"/>
    <property type="match status" value="1"/>
</dbReference>
<dbReference type="Gene3D" id="2.40.50.140">
    <property type="entry name" value="Nucleic acid-binding proteins"/>
    <property type="match status" value="1"/>
</dbReference>
<dbReference type="InterPro" id="IPR005880">
    <property type="entry name" value="Ribosomal_uL2_bac/org-type"/>
</dbReference>
<proteinExistence type="inferred from homology"/>
<organism evidence="9 10">
    <name type="scientific">Candidatus Woesebacteria bacterium RIFOXYA1_FULL_43_9</name>
    <dbReference type="NCBI Taxonomy" id="1802534"/>
    <lineage>
        <taxon>Bacteria</taxon>
        <taxon>Candidatus Woeseibacteriota</taxon>
    </lineage>
</organism>
<feature type="compositionally biased region" description="Basic residues" evidence="6">
    <location>
        <begin position="229"/>
        <end position="249"/>
    </location>
</feature>
<keyword evidence="3" id="KW-0687">Ribonucleoprotein</keyword>
<dbReference type="FunFam" id="4.10.950.10:FF:000001">
    <property type="entry name" value="50S ribosomal protein L2"/>
    <property type="match status" value="1"/>
</dbReference>
<dbReference type="GO" id="GO:0016740">
    <property type="term" value="F:transferase activity"/>
    <property type="evidence" value="ECO:0007669"/>
    <property type="project" value="InterPro"/>
</dbReference>
<dbReference type="Gene3D" id="2.30.30.30">
    <property type="match status" value="1"/>
</dbReference>
<evidence type="ECO:0000256" key="6">
    <source>
        <dbReference type="SAM" id="MobiDB-lite"/>
    </source>
</evidence>
<dbReference type="EMBL" id="MGHU01000034">
    <property type="protein sequence ID" value="OGM77060.1"/>
    <property type="molecule type" value="Genomic_DNA"/>
</dbReference>
<feature type="domain" description="Large ribosomal subunit protein uL2 C-terminal" evidence="7">
    <location>
        <begin position="95"/>
        <end position="224"/>
    </location>
</feature>
<evidence type="ECO:0000256" key="2">
    <source>
        <dbReference type="ARBA" id="ARBA00022980"/>
    </source>
</evidence>
<dbReference type="PANTHER" id="PTHR13691:SF5">
    <property type="entry name" value="LARGE RIBOSOMAL SUBUNIT PROTEIN UL2M"/>
    <property type="match status" value="1"/>
</dbReference>
<reference evidence="9 10" key="1">
    <citation type="journal article" date="2016" name="Nat. Commun.">
        <title>Thousands of microbial genomes shed light on interconnected biogeochemical processes in an aquifer system.</title>
        <authorList>
            <person name="Anantharaman K."/>
            <person name="Brown C.T."/>
            <person name="Hug L.A."/>
            <person name="Sharon I."/>
            <person name="Castelle C.J."/>
            <person name="Probst A.J."/>
            <person name="Thomas B.C."/>
            <person name="Singh A."/>
            <person name="Wilkins M.J."/>
            <person name="Karaoz U."/>
            <person name="Brodie E.L."/>
            <person name="Williams K.H."/>
            <person name="Hubbard S.S."/>
            <person name="Banfield J.F."/>
        </authorList>
    </citation>
    <scope>NUCLEOTIDE SEQUENCE [LARGE SCALE GENOMIC DNA]</scope>
</reference>
<evidence type="ECO:0000256" key="3">
    <source>
        <dbReference type="ARBA" id="ARBA00023274"/>
    </source>
</evidence>
<gene>
    <name evidence="9" type="ORF">A2188_01060</name>
</gene>
<dbReference type="SUPFAM" id="SSF50104">
    <property type="entry name" value="Translation proteins SH3-like domain"/>
    <property type="match status" value="1"/>
</dbReference>
<dbReference type="Pfam" id="PF00181">
    <property type="entry name" value="Ribosomal_L2_N"/>
    <property type="match status" value="1"/>
</dbReference>
<evidence type="ECO:0000256" key="4">
    <source>
        <dbReference type="ARBA" id="ARBA00035242"/>
    </source>
</evidence>
<keyword evidence="2 9" id="KW-0689">Ribosomal protein</keyword>
<dbReference type="AlphaFoldDB" id="A0A1F8CL68"/>
<dbReference type="GO" id="GO:0015934">
    <property type="term" value="C:large ribosomal subunit"/>
    <property type="evidence" value="ECO:0007669"/>
    <property type="project" value="InterPro"/>
</dbReference>
<dbReference type="SMART" id="SM01382">
    <property type="entry name" value="Ribosomal_L2_C"/>
    <property type="match status" value="1"/>
</dbReference>
<evidence type="ECO:0000256" key="5">
    <source>
        <dbReference type="ARBA" id="ARBA00035459"/>
    </source>
</evidence>
<feature type="region of interest" description="Disordered" evidence="6">
    <location>
        <begin position="197"/>
        <end position="249"/>
    </location>
</feature>
<dbReference type="PIRSF" id="PIRSF002158">
    <property type="entry name" value="Ribosomal_L2"/>
    <property type="match status" value="1"/>
</dbReference>
<feature type="domain" description="Large ribosomal subunit protein uL2 RNA-binding" evidence="8">
    <location>
        <begin position="13"/>
        <end position="89"/>
    </location>
</feature>
<dbReference type="FunFam" id="2.30.30.30:FF:000001">
    <property type="entry name" value="50S ribosomal protein L2"/>
    <property type="match status" value="1"/>
</dbReference>
<dbReference type="InterPro" id="IPR012340">
    <property type="entry name" value="NA-bd_OB-fold"/>
</dbReference>
<comment type="caution">
    <text evidence="9">The sequence shown here is derived from an EMBL/GenBank/DDBJ whole genome shotgun (WGS) entry which is preliminary data.</text>
</comment>
<protein>
    <recommendedName>
        <fullName evidence="4">Large ribosomal subunit protein uL2</fullName>
    </recommendedName>
    <alternativeName>
        <fullName evidence="5">50S ribosomal protein L2</fullName>
    </alternativeName>
</protein>
<dbReference type="InterPro" id="IPR002171">
    <property type="entry name" value="Ribosomal_uL2"/>
</dbReference>
<dbReference type="GO" id="GO:0003735">
    <property type="term" value="F:structural constituent of ribosome"/>
    <property type="evidence" value="ECO:0007669"/>
    <property type="project" value="InterPro"/>
</dbReference>
<dbReference type="Pfam" id="PF03947">
    <property type="entry name" value="Ribosomal_L2_C"/>
    <property type="match status" value="1"/>
</dbReference>
<dbReference type="InterPro" id="IPR022669">
    <property type="entry name" value="Ribosomal_uL2_C"/>
</dbReference>
<dbReference type="SUPFAM" id="SSF50249">
    <property type="entry name" value="Nucleic acid-binding proteins"/>
    <property type="match status" value="1"/>
</dbReference>
<name>A0A1F8CL68_9BACT</name>
<dbReference type="Proteomes" id="UP000179241">
    <property type="component" value="Unassembled WGS sequence"/>
</dbReference>
<dbReference type="GO" id="GO:0002181">
    <property type="term" value="P:cytoplasmic translation"/>
    <property type="evidence" value="ECO:0007669"/>
    <property type="project" value="TreeGrafter"/>
</dbReference>
<evidence type="ECO:0000313" key="10">
    <source>
        <dbReference type="Proteomes" id="UP000179241"/>
    </source>
</evidence>
<evidence type="ECO:0000256" key="1">
    <source>
        <dbReference type="ARBA" id="ARBA00005636"/>
    </source>
</evidence>
<dbReference type="Gene3D" id="4.10.950.10">
    <property type="entry name" value="Ribosomal protein L2, domain 3"/>
    <property type="match status" value="1"/>
</dbReference>
<dbReference type="InterPro" id="IPR008991">
    <property type="entry name" value="Translation_prot_SH3-like_sf"/>
</dbReference>
<dbReference type="InterPro" id="IPR022666">
    <property type="entry name" value="Ribosomal_uL2_RNA-bd_dom"/>
</dbReference>
<evidence type="ECO:0000259" key="8">
    <source>
        <dbReference type="SMART" id="SM01383"/>
    </source>
</evidence>